<dbReference type="EMBL" id="MAQA01000034">
    <property type="protein sequence ID" value="OCI30528.1"/>
    <property type="molecule type" value="Genomic_DNA"/>
</dbReference>
<evidence type="ECO:0000256" key="1">
    <source>
        <dbReference type="SAM" id="MobiDB-lite"/>
    </source>
</evidence>
<protein>
    <submittedName>
        <fullName evidence="2">Uncharacterized protein</fullName>
    </submittedName>
</protein>
<name>A0ABX2Y1W1_9CELL</name>
<gene>
    <name evidence="2" type="ORF">OERS_27790</name>
</gene>
<sequence length="97" mass="10454">MMTKHLLVVGASMTDDNLLRFAYEVAGLREELVAAGAPGGPGSEIGTEIHLADDGAPAHETTSRLEEEAEAARRRRGDRSAGWRELAEALERFGTHP</sequence>
<accession>A0ABX2Y1W1</accession>
<keyword evidence="3" id="KW-1185">Reference proteome</keyword>
<dbReference type="Proteomes" id="UP000093412">
    <property type="component" value="Unassembled WGS sequence"/>
</dbReference>
<organism evidence="2 3">
    <name type="scientific">Oerskovia enterophila</name>
    <dbReference type="NCBI Taxonomy" id="43678"/>
    <lineage>
        <taxon>Bacteria</taxon>
        <taxon>Bacillati</taxon>
        <taxon>Actinomycetota</taxon>
        <taxon>Actinomycetes</taxon>
        <taxon>Micrococcales</taxon>
        <taxon>Cellulomonadaceae</taxon>
        <taxon>Oerskovia</taxon>
    </lineage>
</organism>
<dbReference type="RefSeq" id="WP_068626264.1">
    <property type="nucleotide sequence ID" value="NZ_MAQA01000034.1"/>
</dbReference>
<proteinExistence type="predicted"/>
<reference evidence="2 3" key="1">
    <citation type="submission" date="2016-06" db="EMBL/GenBank/DDBJ databases">
        <title>Genome sequence of Oerskovia enterophila DSM 43852.</title>
        <authorList>
            <person name="Poehlein A."/>
            <person name="Jag V."/>
            <person name="Bengelsdorf F.R."/>
            <person name="Daniel R."/>
            <person name="Duerre P."/>
        </authorList>
    </citation>
    <scope>NUCLEOTIDE SEQUENCE [LARGE SCALE GENOMIC DNA]</scope>
    <source>
        <strain evidence="2 3">DSM 43852</strain>
    </source>
</reference>
<feature type="region of interest" description="Disordered" evidence="1">
    <location>
        <begin position="55"/>
        <end position="81"/>
    </location>
</feature>
<comment type="caution">
    <text evidence="2">The sequence shown here is derived from an EMBL/GenBank/DDBJ whole genome shotgun (WGS) entry which is preliminary data.</text>
</comment>
<evidence type="ECO:0000313" key="3">
    <source>
        <dbReference type="Proteomes" id="UP000093412"/>
    </source>
</evidence>
<evidence type="ECO:0000313" key="2">
    <source>
        <dbReference type="EMBL" id="OCI30528.1"/>
    </source>
</evidence>